<dbReference type="RefSeq" id="WP_157370782.1">
    <property type="nucleotide sequence ID" value="NZ_CP012332.1"/>
</dbReference>
<dbReference type="EMBL" id="CP012332">
    <property type="protein sequence ID" value="AKU93107.1"/>
    <property type="molecule type" value="Genomic_DNA"/>
</dbReference>
<dbReference type="OrthoDB" id="9801785at2"/>
<dbReference type="STRING" id="1391653.AKJ08_3494"/>
<gene>
    <name evidence="1" type="ORF">AKJ08_3494</name>
</gene>
<dbReference type="SUPFAM" id="SSF51735">
    <property type="entry name" value="NAD(P)-binding Rossmann-fold domains"/>
    <property type="match status" value="1"/>
</dbReference>
<dbReference type="Proteomes" id="UP000055590">
    <property type="component" value="Chromosome"/>
</dbReference>
<name>A0A0K1PHW8_9BACT</name>
<dbReference type="AlphaFoldDB" id="A0A0K1PHW8"/>
<reference evidence="1 2" key="1">
    <citation type="submission" date="2015-08" db="EMBL/GenBank/DDBJ databases">
        <authorList>
            <person name="Babu N.S."/>
            <person name="Beckwith C.J."/>
            <person name="Beseler K.G."/>
            <person name="Brison A."/>
            <person name="Carone J.V."/>
            <person name="Caskin T.P."/>
            <person name="Diamond M."/>
            <person name="Durham M.E."/>
            <person name="Foxe J.M."/>
            <person name="Go M."/>
            <person name="Henderson B.A."/>
            <person name="Jones I.B."/>
            <person name="McGettigan J.A."/>
            <person name="Micheletti S.J."/>
            <person name="Nasrallah M.E."/>
            <person name="Ortiz D."/>
            <person name="Piller C.R."/>
            <person name="Privatt S.R."/>
            <person name="Schneider S.L."/>
            <person name="Sharp S."/>
            <person name="Smith T.C."/>
            <person name="Stanton J.D."/>
            <person name="Ullery H.E."/>
            <person name="Wilson R.J."/>
            <person name="Serrano M.G."/>
            <person name="Buck G."/>
            <person name="Lee V."/>
            <person name="Wang Y."/>
            <person name="Carvalho R."/>
            <person name="Voegtly L."/>
            <person name="Shi R."/>
            <person name="Duckworth R."/>
            <person name="Johnson A."/>
            <person name="Loviza R."/>
            <person name="Walstead R."/>
            <person name="Shah Z."/>
            <person name="Kiflezghi M."/>
            <person name="Wade K."/>
            <person name="Ball S.L."/>
            <person name="Bradley K.W."/>
            <person name="Asai D.J."/>
            <person name="Bowman C.A."/>
            <person name="Russell D.A."/>
            <person name="Pope W.H."/>
            <person name="Jacobs-Sera D."/>
            <person name="Hendrix R.W."/>
            <person name="Hatfull G.F."/>
        </authorList>
    </citation>
    <scope>NUCLEOTIDE SEQUENCE [LARGE SCALE GENOMIC DNA]</scope>
    <source>
        <strain evidence="1 2">DSM 27710</strain>
    </source>
</reference>
<accession>A0A0K1PHW8</accession>
<sequence length="112" mass="11779">MGNAVQANLLAAWRRTPPPTTAPHNVACSDIIALNQVFLALRDGLAGFRSKAAGAQPVRKDLRKGDVRQSLADIGSAATLMGYEPTVMAGTGVKPTVEWYAQAVEKGFLATA</sequence>
<dbReference type="InterPro" id="IPR036291">
    <property type="entry name" value="NAD(P)-bd_dom_sf"/>
</dbReference>
<dbReference type="KEGG" id="vin:AKJ08_3494"/>
<evidence type="ECO:0000313" key="2">
    <source>
        <dbReference type="Proteomes" id="UP000055590"/>
    </source>
</evidence>
<evidence type="ECO:0000313" key="1">
    <source>
        <dbReference type="EMBL" id="AKU93107.1"/>
    </source>
</evidence>
<keyword evidence="2" id="KW-1185">Reference proteome</keyword>
<protein>
    <submittedName>
        <fullName evidence="1">Capsular polysaccharide biosynthesis protein WbpP</fullName>
    </submittedName>
</protein>
<proteinExistence type="predicted"/>
<dbReference type="Gene3D" id="3.90.25.10">
    <property type="entry name" value="UDP-galactose 4-epimerase, domain 1"/>
    <property type="match status" value="1"/>
</dbReference>
<organism evidence="1 2">
    <name type="scientific">Vulgatibacter incomptus</name>
    <dbReference type="NCBI Taxonomy" id="1391653"/>
    <lineage>
        <taxon>Bacteria</taxon>
        <taxon>Pseudomonadati</taxon>
        <taxon>Myxococcota</taxon>
        <taxon>Myxococcia</taxon>
        <taxon>Myxococcales</taxon>
        <taxon>Cystobacterineae</taxon>
        <taxon>Vulgatibacteraceae</taxon>
        <taxon>Vulgatibacter</taxon>
    </lineage>
</organism>